<dbReference type="eggNOG" id="COG0664">
    <property type="taxonomic scope" value="Bacteria"/>
</dbReference>
<dbReference type="STRING" id="1307761.L21SP2_1920"/>
<protein>
    <submittedName>
        <fullName evidence="2">Cyclic nucleotide-binding protein</fullName>
    </submittedName>
</protein>
<dbReference type="InterPro" id="IPR018490">
    <property type="entry name" value="cNMP-bd_dom_sf"/>
</dbReference>
<dbReference type="GO" id="GO:0005829">
    <property type="term" value="C:cytosol"/>
    <property type="evidence" value="ECO:0007669"/>
    <property type="project" value="TreeGrafter"/>
</dbReference>
<dbReference type="PROSITE" id="PS50042">
    <property type="entry name" value="CNMP_BINDING_3"/>
    <property type="match status" value="1"/>
</dbReference>
<evidence type="ECO:0000313" key="3">
    <source>
        <dbReference type="Proteomes" id="UP000018680"/>
    </source>
</evidence>
<dbReference type="InterPro" id="IPR000595">
    <property type="entry name" value="cNMP-bd_dom"/>
</dbReference>
<dbReference type="GO" id="GO:0004862">
    <property type="term" value="F:cAMP-dependent protein kinase inhibitor activity"/>
    <property type="evidence" value="ECO:0007669"/>
    <property type="project" value="TreeGrafter"/>
</dbReference>
<dbReference type="GO" id="GO:0034236">
    <property type="term" value="F:protein kinase A catalytic subunit binding"/>
    <property type="evidence" value="ECO:0007669"/>
    <property type="project" value="TreeGrafter"/>
</dbReference>
<dbReference type="AlphaFoldDB" id="V5WHK1"/>
<accession>V5WHK1</accession>
<dbReference type="HOGENOM" id="CLU_075053_16_2_12"/>
<name>V5WHK1_9SPIO</name>
<feature type="domain" description="Cyclic nucleotide-binding" evidence="1">
    <location>
        <begin position="17"/>
        <end position="129"/>
    </location>
</feature>
<dbReference type="InterPro" id="IPR050503">
    <property type="entry name" value="cAMP-dep_PK_reg_su-like"/>
</dbReference>
<dbReference type="OrthoDB" id="9810708at2"/>
<evidence type="ECO:0000313" key="2">
    <source>
        <dbReference type="EMBL" id="AHC15293.1"/>
    </source>
</evidence>
<dbReference type="GO" id="GO:0030552">
    <property type="term" value="F:cAMP binding"/>
    <property type="evidence" value="ECO:0007669"/>
    <property type="project" value="TreeGrafter"/>
</dbReference>
<dbReference type="PROSITE" id="PS00889">
    <property type="entry name" value="CNMP_BINDING_2"/>
    <property type="match status" value="1"/>
</dbReference>
<proteinExistence type="predicted"/>
<dbReference type="SUPFAM" id="SSF51206">
    <property type="entry name" value="cAMP-binding domain-like"/>
    <property type="match status" value="1"/>
</dbReference>
<dbReference type="GO" id="GO:0005952">
    <property type="term" value="C:cAMP-dependent protein kinase complex"/>
    <property type="evidence" value="ECO:0007669"/>
    <property type="project" value="InterPro"/>
</dbReference>
<gene>
    <name evidence="2" type="ORF">L21SP2_1920</name>
</gene>
<dbReference type="PANTHER" id="PTHR11635:SF152">
    <property type="entry name" value="CAMP-DEPENDENT PROTEIN KINASE TYPE I REGULATORY SUBUNIT-RELATED"/>
    <property type="match status" value="1"/>
</dbReference>
<reference evidence="2 3" key="1">
    <citation type="journal article" date="2015" name="Stand. Genomic Sci.">
        <title>Complete genome sequence and description of Salinispira pacifica gen. nov., sp. nov., a novel spirochaete isolated form a hypersaline microbial mat.</title>
        <authorList>
            <person name="Ben Hania W."/>
            <person name="Joseph M."/>
            <person name="Schumann P."/>
            <person name="Bunk B."/>
            <person name="Fiebig A."/>
            <person name="Sproer C."/>
            <person name="Klenk H.P."/>
            <person name="Fardeau M.L."/>
            <person name="Spring S."/>
        </authorList>
    </citation>
    <scope>NUCLEOTIDE SEQUENCE [LARGE SCALE GENOMIC DNA]</scope>
    <source>
        <strain evidence="2 3">L21-RPul-D2</strain>
    </source>
</reference>
<dbReference type="InterPro" id="IPR018488">
    <property type="entry name" value="cNMP-bd_CS"/>
</dbReference>
<dbReference type="PANTHER" id="PTHR11635">
    <property type="entry name" value="CAMP-DEPENDENT PROTEIN KINASE REGULATORY CHAIN"/>
    <property type="match status" value="1"/>
</dbReference>
<dbReference type="RefSeq" id="WP_024268210.1">
    <property type="nucleotide sequence ID" value="NC_023035.1"/>
</dbReference>
<dbReference type="Gene3D" id="2.60.120.10">
    <property type="entry name" value="Jelly Rolls"/>
    <property type="match status" value="1"/>
</dbReference>
<dbReference type="InterPro" id="IPR014710">
    <property type="entry name" value="RmlC-like_jellyroll"/>
</dbReference>
<dbReference type="Pfam" id="PF00027">
    <property type="entry name" value="cNMP_binding"/>
    <property type="match status" value="1"/>
</dbReference>
<organism evidence="2 3">
    <name type="scientific">Salinispira pacifica</name>
    <dbReference type="NCBI Taxonomy" id="1307761"/>
    <lineage>
        <taxon>Bacteria</taxon>
        <taxon>Pseudomonadati</taxon>
        <taxon>Spirochaetota</taxon>
        <taxon>Spirochaetia</taxon>
        <taxon>Spirochaetales</taxon>
        <taxon>Spirochaetaceae</taxon>
        <taxon>Salinispira</taxon>
    </lineage>
</organism>
<dbReference type="SMART" id="SM00100">
    <property type="entry name" value="cNMP"/>
    <property type="match status" value="1"/>
</dbReference>
<sequence length="173" mass="19524">MTKVSRSEFQTLKKINILKDLDEEELKIVIDRTRRVEAPSGMVIMEEGSMGDTMYFFVNGVVDITKSLTLKIDRKGFENVEKSMIKLDSNVVSFFGEMALIEESTRSANVTASTDCLLLEINKEDFEDICDQHPAVGLKMLRRISQVLSRNVRKGNEDVLKLTTALSIALSRT</sequence>
<dbReference type="Proteomes" id="UP000018680">
    <property type="component" value="Chromosome"/>
</dbReference>
<dbReference type="CDD" id="cd00038">
    <property type="entry name" value="CAP_ED"/>
    <property type="match status" value="1"/>
</dbReference>
<evidence type="ECO:0000259" key="1">
    <source>
        <dbReference type="PROSITE" id="PS50042"/>
    </source>
</evidence>
<dbReference type="KEGG" id="slr:L21SP2_1920"/>
<dbReference type="EMBL" id="CP006939">
    <property type="protein sequence ID" value="AHC15293.1"/>
    <property type="molecule type" value="Genomic_DNA"/>
</dbReference>
<keyword evidence="3" id="KW-1185">Reference proteome</keyword>
<dbReference type="PRINTS" id="PR00103">
    <property type="entry name" value="CAMPKINASE"/>
</dbReference>